<evidence type="ECO:0000256" key="1">
    <source>
        <dbReference type="ARBA" id="ARBA00023242"/>
    </source>
</evidence>
<dbReference type="AlphaFoldDB" id="M7SE71"/>
<protein>
    <submittedName>
        <fullName evidence="4">Putative fungal specific transcription protein</fullName>
    </submittedName>
</protein>
<feature type="region of interest" description="Disordered" evidence="2">
    <location>
        <begin position="137"/>
        <end position="163"/>
    </location>
</feature>
<dbReference type="PANTHER" id="PTHR47425:SF2">
    <property type="entry name" value="FARB-RELATED"/>
    <property type="match status" value="1"/>
</dbReference>
<evidence type="ECO:0000313" key="4">
    <source>
        <dbReference type="EMBL" id="EMR62498.1"/>
    </source>
</evidence>
<dbReference type="GO" id="GO:0003677">
    <property type="term" value="F:DNA binding"/>
    <property type="evidence" value="ECO:0007669"/>
    <property type="project" value="InterPro"/>
</dbReference>
<name>M7SE71_EUTLA</name>
<organism evidence="4 5">
    <name type="scientific">Eutypa lata (strain UCR-EL1)</name>
    <name type="common">Grapevine dieback disease fungus</name>
    <name type="synonym">Eutypa armeniacae</name>
    <dbReference type="NCBI Taxonomy" id="1287681"/>
    <lineage>
        <taxon>Eukaryota</taxon>
        <taxon>Fungi</taxon>
        <taxon>Dikarya</taxon>
        <taxon>Ascomycota</taxon>
        <taxon>Pezizomycotina</taxon>
        <taxon>Sordariomycetes</taxon>
        <taxon>Xylariomycetidae</taxon>
        <taxon>Xylariales</taxon>
        <taxon>Diatrypaceae</taxon>
        <taxon>Eutypa</taxon>
    </lineage>
</organism>
<dbReference type="InterPro" id="IPR052761">
    <property type="entry name" value="Fungal_Detox/Toxin_TFs"/>
</dbReference>
<dbReference type="GO" id="GO:0006351">
    <property type="term" value="P:DNA-templated transcription"/>
    <property type="evidence" value="ECO:0007669"/>
    <property type="project" value="InterPro"/>
</dbReference>
<dbReference type="STRING" id="1287681.M7SE71"/>
<evidence type="ECO:0000313" key="5">
    <source>
        <dbReference type="Proteomes" id="UP000012174"/>
    </source>
</evidence>
<dbReference type="Pfam" id="PF04082">
    <property type="entry name" value="Fungal_trans"/>
    <property type="match status" value="1"/>
</dbReference>
<dbReference type="HOGENOM" id="CLU_702143_0_0_1"/>
<reference evidence="5" key="1">
    <citation type="journal article" date="2013" name="Genome Announc.">
        <title>Draft genome sequence of the grapevine dieback fungus Eutypa lata UCR-EL1.</title>
        <authorList>
            <person name="Blanco-Ulate B."/>
            <person name="Rolshausen P.E."/>
            <person name="Cantu D."/>
        </authorList>
    </citation>
    <scope>NUCLEOTIDE SEQUENCE [LARGE SCALE GENOMIC DNA]</scope>
    <source>
        <strain evidence="5">UCR-EL1</strain>
    </source>
</reference>
<dbReference type="Proteomes" id="UP000012174">
    <property type="component" value="Unassembled WGS sequence"/>
</dbReference>
<dbReference type="KEGG" id="ela:UCREL1_10579"/>
<proteinExistence type="predicted"/>
<keyword evidence="1" id="KW-0539">Nucleus</keyword>
<sequence length="393" mass="43778">MNGDLNPSSSEAIITEHLLPPARRLRPSLQDIKAGPSERRPGVGPTYLPMVVRAVLPYLEIECLDVLPPPEDLNALIQIYQREIHPLLPIVDFDTTALSAPAGRDRPASVVLRQAICLAACKSGAARPHLRLRVLREEEEEGVGEEEQQQQQQEEEEENSRPFVLQTTRDFANRLFGSLKVGLDIGLVEDRLELVQLLALMTFHSYGLDGDEEVARLCGQAVHYAYSAGLHQPSALSPSSSSSLPMVIAGTTTNVSEVRRIELMCSIFALDKIIAMVTGRPAVAHERETYLPSPDSSIWESLSPGIRMLFRLSQMLDRVLGLYRSGFSSSPASSGQQEEQQQHEGVVGGWCIWEEWWPDFEELGRECGIHKLEFPLQATLEVLKHEKKSESRD</sequence>
<evidence type="ECO:0000256" key="2">
    <source>
        <dbReference type="SAM" id="MobiDB-lite"/>
    </source>
</evidence>
<dbReference type="PANTHER" id="PTHR47425">
    <property type="entry name" value="FARB-RELATED"/>
    <property type="match status" value="1"/>
</dbReference>
<dbReference type="GO" id="GO:0008270">
    <property type="term" value="F:zinc ion binding"/>
    <property type="evidence" value="ECO:0007669"/>
    <property type="project" value="InterPro"/>
</dbReference>
<dbReference type="CDD" id="cd12148">
    <property type="entry name" value="fungal_TF_MHR"/>
    <property type="match status" value="1"/>
</dbReference>
<gene>
    <name evidence="4" type="ORF">UCREL1_10579</name>
</gene>
<keyword evidence="5" id="KW-1185">Reference proteome</keyword>
<dbReference type="SMART" id="SM00906">
    <property type="entry name" value="Fungal_trans"/>
    <property type="match status" value="1"/>
</dbReference>
<feature type="compositionally biased region" description="Acidic residues" evidence="2">
    <location>
        <begin position="137"/>
        <end position="158"/>
    </location>
</feature>
<dbReference type="OrthoDB" id="10031947at2759"/>
<dbReference type="EMBL" id="KB707421">
    <property type="protein sequence ID" value="EMR62498.1"/>
    <property type="molecule type" value="Genomic_DNA"/>
</dbReference>
<feature type="domain" description="Xylanolytic transcriptional activator regulatory" evidence="3">
    <location>
        <begin position="214"/>
        <end position="300"/>
    </location>
</feature>
<dbReference type="InterPro" id="IPR007219">
    <property type="entry name" value="XnlR_reg_dom"/>
</dbReference>
<evidence type="ECO:0000259" key="3">
    <source>
        <dbReference type="SMART" id="SM00906"/>
    </source>
</evidence>
<accession>M7SE71</accession>